<dbReference type="Gene3D" id="3.30.390.50">
    <property type="entry name" value="CO dehydrogenase flavoprotein, C-terminal domain"/>
    <property type="match status" value="1"/>
</dbReference>
<dbReference type="InterPro" id="IPR005107">
    <property type="entry name" value="CO_DH_flav_C"/>
</dbReference>
<keyword evidence="1" id="KW-0560">Oxidoreductase</keyword>
<sequence>MRPFDYERPWNIDAALATVRDTPGAMYLGGGTNLIDLMRLGVLAPELLVDVSRLPFDRIEETGDGGLVIGAAVRTADLATHLGVRRRYPVLAQAALSVGSGQIRNMGTVAGNLLQRTRCAYFSDISKPCNKREPGSGCPAMEGVHRNLAIVGYSPSCVATHPSDLAVALAALDAVVRVEGAAGPRRLPITGLYRDPGDDPRRDTVLEHADLITGIEVPPTGAERSRYRKVCDRTSFAFAVVSVAVVLEVTGGVVRECRVAFGGVAPKPWRAERAEEALYGADATEENFARAARTEPAGARPLRDNAYKVPLVRNLLTRTLTELATEGR</sequence>
<reference evidence="3 4" key="1">
    <citation type="submission" date="2019-06" db="EMBL/GenBank/DDBJ databases">
        <title>Sequencing the genomes of 1000 actinobacteria strains.</title>
        <authorList>
            <person name="Klenk H.-P."/>
        </authorList>
    </citation>
    <scope>NUCLEOTIDE SEQUENCE [LARGE SCALE GENOMIC DNA]</scope>
    <source>
        <strain evidence="3 4">DSM 43186</strain>
    </source>
</reference>
<evidence type="ECO:0000313" key="3">
    <source>
        <dbReference type="EMBL" id="TQM72653.1"/>
    </source>
</evidence>
<feature type="domain" description="FAD-binding PCMH-type" evidence="2">
    <location>
        <begin position="1"/>
        <end position="222"/>
    </location>
</feature>
<dbReference type="Gene3D" id="3.30.43.10">
    <property type="entry name" value="Uridine Diphospho-n-acetylenolpyruvylglucosamine Reductase, domain 2"/>
    <property type="match status" value="1"/>
</dbReference>
<dbReference type="Pfam" id="PF03450">
    <property type="entry name" value="CO_deh_flav_C"/>
    <property type="match status" value="1"/>
</dbReference>
<dbReference type="Proteomes" id="UP000319213">
    <property type="component" value="Unassembled WGS sequence"/>
</dbReference>
<evidence type="ECO:0000259" key="2">
    <source>
        <dbReference type="PROSITE" id="PS51387"/>
    </source>
</evidence>
<dbReference type="OrthoDB" id="9814706at2"/>
<dbReference type="InterPro" id="IPR051312">
    <property type="entry name" value="Diverse_Substr_Oxidored"/>
</dbReference>
<dbReference type="Gene3D" id="3.30.465.10">
    <property type="match status" value="2"/>
</dbReference>
<evidence type="ECO:0000313" key="4">
    <source>
        <dbReference type="Proteomes" id="UP000319213"/>
    </source>
</evidence>
<dbReference type="AlphaFoldDB" id="A0A543IPZ6"/>
<dbReference type="PANTHER" id="PTHR42659">
    <property type="entry name" value="XANTHINE DEHYDROGENASE SUBUNIT C-RELATED"/>
    <property type="match status" value="1"/>
</dbReference>
<evidence type="ECO:0000256" key="1">
    <source>
        <dbReference type="ARBA" id="ARBA00023002"/>
    </source>
</evidence>
<dbReference type="SUPFAM" id="SSF55447">
    <property type="entry name" value="CO dehydrogenase flavoprotein C-terminal domain-like"/>
    <property type="match status" value="1"/>
</dbReference>
<keyword evidence="4" id="KW-1185">Reference proteome</keyword>
<name>A0A543IPZ6_9ACTN</name>
<dbReference type="SMART" id="SM01092">
    <property type="entry name" value="CO_deh_flav_C"/>
    <property type="match status" value="1"/>
</dbReference>
<dbReference type="InterPro" id="IPR002346">
    <property type="entry name" value="Mopterin_DH_FAD-bd"/>
</dbReference>
<proteinExistence type="predicted"/>
<dbReference type="GO" id="GO:0016491">
    <property type="term" value="F:oxidoreductase activity"/>
    <property type="evidence" value="ECO:0007669"/>
    <property type="project" value="UniProtKB-KW"/>
</dbReference>
<dbReference type="Pfam" id="PF00941">
    <property type="entry name" value="FAD_binding_5"/>
    <property type="match status" value="1"/>
</dbReference>
<dbReference type="SUPFAM" id="SSF56176">
    <property type="entry name" value="FAD-binding/transporter-associated domain-like"/>
    <property type="match status" value="1"/>
</dbReference>
<dbReference type="InterPro" id="IPR016169">
    <property type="entry name" value="FAD-bd_PCMH_sub2"/>
</dbReference>
<dbReference type="RefSeq" id="WP_142262187.1">
    <property type="nucleotide sequence ID" value="NZ_BMPV01000002.1"/>
</dbReference>
<dbReference type="InterPro" id="IPR016167">
    <property type="entry name" value="FAD-bd_PCMH_sub1"/>
</dbReference>
<dbReference type="EMBL" id="VFPQ01000002">
    <property type="protein sequence ID" value="TQM72653.1"/>
    <property type="molecule type" value="Genomic_DNA"/>
</dbReference>
<dbReference type="InterPro" id="IPR036318">
    <property type="entry name" value="FAD-bd_PCMH-like_sf"/>
</dbReference>
<comment type="caution">
    <text evidence="3">The sequence shown here is derived from an EMBL/GenBank/DDBJ whole genome shotgun (WGS) entry which is preliminary data.</text>
</comment>
<gene>
    <name evidence="3" type="ORF">FHX40_4806</name>
</gene>
<dbReference type="PROSITE" id="PS51387">
    <property type="entry name" value="FAD_PCMH"/>
    <property type="match status" value="1"/>
</dbReference>
<protein>
    <submittedName>
        <fullName evidence="3">Xanthine dehydrogenase YagS FAD-binding subunit</fullName>
    </submittedName>
</protein>
<dbReference type="InterPro" id="IPR036683">
    <property type="entry name" value="CO_DH_flav_C_dom_sf"/>
</dbReference>
<dbReference type="GO" id="GO:0071949">
    <property type="term" value="F:FAD binding"/>
    <property type="evidence" value="ECO:0007669"/>
    <property type="project" value="InterPro"/>
</dbReference>
<dbReference type="InterPro" id="IPR016166">
    <property type="entry name" value="FAD-bd_PCMH"/>
</dbReference>
<dbReference type="PANTHER" id="PTHR42659:SF1">
    <property type="entry name" value="OXIDOREDUCTASE"/>
    <property type="match status" value="1"/>
</dbReference>
<organism evidence="3 4">
    <name type="scientific">Thermopolyspora flexuosa</name>
    <dbReference type="NCBI Taxonomy" id="103836"/>
    <lineage>
        <taxon>Bacteria</taxon>
        <taxon>Bacillati</taxon>
        <taxon>Actinomycetota</taxon>
        <taxon>Actinomycetes</taxon>
        <taxon>Streptosporangiales</taxon>
        <taxon>Streptosporangiaceae</taxon>
        <taxon>Thermopolyspora</taxon>
    </lineage>
</organism>
<accession>A0A543IPZ6</accession>